<sequence length="81" mass="9489">MKNITKLDQLGVAFDFSIMGELTPDEMVKEDSPTQRLLWEFLAPKILKQFGDEPHDAHSLLKRRIRDDEDKVNLDEEEFDV</sequence>
<dbReference type="OrthoDB" id="5413827at2759"/>
<dbReference type="EMBL" id="CAJPDR010000299">
    <property type="protein sequence ID" value="CAF9931061.1"/>
    <property type="molecule type" value="Genomic_DNA"/>
</dbReference>
<gene>
    <name evidence="1" type="ORF">ALECFALPRED_004790</name>
</gene>
<protein>
    <submittedName>
        <fullName evidence="1">Uncharacterized protein</fullName>
    </submittedName>
</protein>
<accession>A0A8H3FRT9</accession>
<evidence type="ECO:0000313" key="2">
    <source>
        <dbReference type="Proteomes" id="UP000664203"/>
    </source>
</evidence>
<reference evidence="1" key="1">
    <citation type="submission" date="2021-03" db="EMBL/GenBank/DDBJ databases">
        <authorList>
            <person name="Tagirdzhanova G."/>
        </authorList>
    </citation>
    <scope>NUCLEOTIDE SEQUENCE</scope>
</reference>
<evidence type="ECO:0000313" key="1">
    <source>
        <dbReference type="EMBL" id="CAF9931061.1"/>
    </source>
</evidence>
<proteinExistence type="predicted"/>
<dbReference type="AlphaFoldDB" id="A0A8H3FRT9"/>
<name>A0A8H3FRT9_9LECA</name>
<comment type="caution">
    <text evidence="1">The sequence shown here is derived from an EMBL/GenBank/DDBJ whole genome shotgun (WGS) entry which is preliminary data.</text>
</comment>
<organism evidence="1 2">
    <name type="scientific">Alectoria fallacina</name>
    <dbReference type="NCBI Taxonomy" id="1903189"/>
    <lineage>
        <taxon>Eukaryota</taxon>
        <taxon>Fungi</taxon>
        <taxon>Dikarya</taxon>
        <taxon>Ascomycota</taxon>
        <taxon>Pezizomycotina</taxon>
        <taxon>Lecanoromycetes</taxon>
        <taxon>OSLEUM clade</taxon>
        <taxon>Lecanoromycetidae</taxon>
        <taxon>Lecanorales</taxon>
        <taxon>Lecanorineae</taxon>
        <taxon>Parmeliaceae</taxon>
        <taxon>Alectoria</taxon>
    </lineage>
</organism>
<dbReference type="Proteomes" id="UP000664203">
    <property type="component" value="Unassembled WGS sequence"/>
</dbReference>
<keyword evidence="2" id="KW-1185">Reference proteome</keyword>